<accession>A0A0A9BYF2</accession>
<reference evidence="1" key="1">
    <citation type="submission" date="2014-09" db="EMBL/GenBank/DDBJ databases">
        <authorList>
            <person name="Magalhaes I.L.F."/>
            <person name="Oliveira U."/>
            <person name="Santos F.R."/>
            <person name="Vidigal T.H.D.A."/>
            <person name="Brescovit A.D."/>
            <person name="Santos A.J."/>
        </authorList>
    </citation>
    <scope>NUCLEOTIDE SEQUENCE</scope>
    <source>
        <tissue evidence="1">Shoot tissue taken approximately 20 cm above the soil surface</tissue>
    </source>
</reference>
<organism evidence="1">
    <name type="scientific">Arundo donax</name>
    <name type="common">Giant reed</name>
    <name type="synonym">Donax arundinaceus</name>
    <dbReference type="NCBI Taxonomy" id="35708"/>
    <lineage>
        <taxon>Eukaryota</taxon>
        <taxon>Viridiplantae</taxon>
        <taxon>Streptophyta</taxon>
        <taxon>Embryophyta</taxon>
        <taxon>Tracheophyta</taxon>
        <taxon>Spermatophyta</taxon>
        <taxon>Magnoliopsida</taxon>
        <taxon>Liliopsida</taxon>
        <taxon>Poales</taxon>
        <taxon>Poaceae</taxon>
        <taxon>PACMAD clade</taxon>
        <taxon>Arundinoideae</taxon>
        <taxon>Arundineae</taxon>
        <taxon>Arundo</taxon>
    </lineage>
</organism>
<proteinExistence type="predicted"/>
<name>A0A0A9BYF2_ARUDO</name>
<dbReference type="EMBL" id="GBRH01231735">
    <property type="protein sequence ID" value="JAD66160.1"/>
    <property type="molecule type" value="Transcribed_RNA"/>
</dbReference>
<dbReference type="AlphaFoldDB" id="A0A0A9BYF2"/>
<evidence type="ECO:0000313" key="1">
    <source>
        <dbReference type="EMBL" id="JAD66160.1"/>
    </source>
</evidence>
<protein>
    <submittedName>
        <fullName evidence="1">Uncharacterized protein</fullName>
    </submittedName>
</protein>
<sequence length="22" mass="2597">MLRPILPRPILAHTKAIYLHQD</sequence>
<reference evidence="1" key="2">
    <citation type="journal article" date="2015" name="Data Brief">
        <title>Shoot transcriptome of the giant reed, Arundo donax.</title>
        <authorList>
            <person name="Barrero R.A."/>
            <person name="Guerrero F.D."/>
            <person name="Moolhuijzen P."/>
            <person name="Goolsby J.A."/>
            <person name="Tidwell J."/>
            <person name="Bellgard S.E."/>
            <person name="Bellgard M.I."/>
        </authorList>
    </citation>
    <scope>NUCLEOTIDE SEQUENCE</scope>
    <source>
        <tissue evidence="1">Shoot tissue taken approximately 20 cm above the soil surface</tissue>
    </source>
</reference>